<dbReference type="InParanoid" id="D7U5M9"/>
<dbReference type="PaxDb" id="29760-VIT_15s0045g00140.t01"/>
<name>D7U5M9_VITVI</name>
<dbReference type="AlphaFoldDB" id="D7U5M9"/>
<dbReference type="Proteomes" id="UP000009183">
    <property type="component" value="Chromosome 15"/>
</dbReference>
<reference evidence="2" key="1">
    <citation type="journal article" date="2007" name="Nature">
        <title>The grapevine genome sequence suggests ancestral hexaploidization in major angiosperm phyla.</title>
        <authorList>
            <consortium name="The French-Italian Public Consortium for Grapevine Genome Characterization."/>
            <person name="Jaillon O."/>
            <person name="Aury J.-M."/>
            <person name="Noel B."/>
            <person name="Policriti A."/>
            <person name="Clepet C."/>
            <person name="Casagrande A."/>
            <person name="Choisne N."/>
            <person name="Aubourg S."/>
            <person name="Vitulo N."/>
            <person name="Jubin C."/>
            <person name="Vezzi A."/>
            <person name="Legeai F."/>
            <person name="Hugueney P."/>
            <person name="Dasilva C."/>
            <person name="Horner D."/>
            <person name="Mica E."/>
            <person name="Jublot D."/>
            <person name="Poulain J."/>
            <person name="Bruyere C."/>
            <person name="Billault A."/>
            <person name="Segurens B."/>
            <person name="Gouyvenoux M."/>
            <person name="Ugarte E."/>
            <person name="Cattonaro F."/>
            <person name="Anthouard V."/>
            <person name="Vico V."/>
            <person name="Del Fabbro C."/>
            <person name="Alaux M."/>
            <person name="Di Gaspero G."/>
            <person name="Dumas V."/>
            <person name="Felice N."/>
            <person name="Paillard S."/>
            <person name="Juman I."/>
            <person name="Moroldo M."/>
            <person name="Scalabrin S."/>
            <person name="Canaguier A."/>
            <person name="Le Clainche I."/>
            <person name="Malacrida G."/>
            <person name="Durand E."/>
            <person name="Pesole G."/>
            <person name="Laucou V."/>
            <person name="Chatelet P."/>
            <person name="Merdinoglu D."/>
            <person name="Delledonne M."/>
            <person name="Pezzotti M."/>
            <person name="Lecharny A."/>
            <person name="Scarpelli C."/>
            <person name="Artiguenave F."/>
            <person name="Pe M.E."/>
            <person name="Valle G."/>
            <person name="Morgante M."/>
            <person name="Caboche M."/>
            <person name="Adam-Blondon A.-F."/>
            <person name="Weissenbach J."/>
            <person name="Quetier F."/>
            <person name="Wincker P."/>
        </authorList>
    </citation>
    <scope>NUCLEOTIDE SEQUENCE [LARGE SCALE GENOMIC DNA]</scope>
    <source>
        <strain evidence="2">cv. Pinot noir / PN40024</strain>
    </source>
</reference>
<dbReference type="HOGENOM" id="CLU_3208674_0_0_1"/>
<protein>
    <submittedName>
        <fullName evidence="1">Uncharacterized protein</fullName>
    </submittedName>
</protein>
<gene>
    <name evidence="1" type="ordered locus">VIT_15s0045g00140</name>
</gene>
<evidence type="ECO:0000313" key="2">
    <source>
        <dbReference type="Proteomes" id="UP000009183"/>
    </source>
</evidence>
<evidence type="ECO:0000313" key="1">
    <source>
        <dbReference type="EMBL" id="CBI38048.3"/>
    </source>
</evidence>
<dbReference type="EMBL" id="FN596510">
    <property type="protein sequence ID" value="CBI38048.3"/>
    <property type="molecule type" value="Genomic_DNA"/>
</dbReference>
<sequence length="45" mass="4964">MHNFPSTSATISFPGRLNSTSSLAIVSLKRGWMLGRSLLAKLREM</sequence>
<keyword evidence="2" id="KW-1185">Reference proteome</keyword>
<organism evidence="1 2">
    <name type="scientific">Vitis vinifera</name>
    <name type="common">Grape</name>
    <dbReference type="NCBI Taxonomy" id="29760"/>
    <lineage>
        <taxon>Eukaryota</taxon>
        <taxon>Viridiplantae</taxon>
        <taxon>Streptophyta</taxon>
        <taxon>Embryophyta</taxon>
        <taxon>Tracheophyta</taxon>
        <taxon>Spermatophyta</taxon>
        <taxon>Magnoliopsida</taxon>
        <taxon>eudicotyledons</taxon>
        <taxon>Gunneridae</taxon>
        <taxon>Pentapetalae</taxon>
        <taxon>rosids</taxon>
        <taxon>Vitales</taxon>
        <taxon>Vitaceae</taxon>
        <taxon>Viteae</taxon>
        <taxon>Vitis</taxon>
    </lineage>
</organism>
<proteinExistence type="predicted"/>
<accession>D7U5M9</accession>